<dbReference type="InterPro" id="IPR002078">
    <property type="entry name" value="Sigma_54_int"/>
</dbReference>
<evidence type="ECO:0000259" key="18">
    <source>
        <dbReference type="PROSITE" id="PS50110"/>
    </source>
</evidence>
<comment type="caution">
    <text evidence="19">The sequence shown here is derived from an EMBL/GenBank/DDBJ whole genome shotgun (WGS) entry which is preliminary data.</text>
</comment>
<name>A0A7W7Y425_9BACT</name>
<dbReference type="InterPro" id="IPR027417">
    <property type="entry name" value="P-loop_NTPase"/>
</dbReference>
<dbReference type="Proteomes" id="UP000528322">
    <property type="component" value="Unassembled WGS sequence"/>
</dbReference>
<evidence type="ECO:0000256" key="12">
    <source>
        <dbReference type="ARBA" id="ARBA00023163"/>
    </source>
</evidence>
<dbReference type="GO" id="GO:0006355">
    <property type="term" value="P:regulation of DNA-templated transcription"/>
    <property type="evidence" value="ECO:0007669"/>
    <property type="project" value="InterPro"/>
</dbReference>
<dbReference type="PRINTS" id="PR01590">
    <property type="entry name" value="HTHFIS"/>
</dbReference>
<dbReference type="PROSITE" id="PS00688">
    <property type="entry name" value="SIGMA54_INTERACT_3"/>
    <property type="match status" value="1"/>
</dbReference>
<dbReference type="GO" id="GO:0005737">
    <property type="term" value="C:cytoplasm"/>
    <property type="evidence" value="ECO:0007669"/>
    <property type="project" value="UniProtKB-SubCell"/>
</dbReference>
<dbReference type="PROSITE" id="PS00676">
    <property type="entry name" value="SIGMA54_INTERACT_2"/>
    <property type="match status" value="1"/>
</dbReference>
<dbReference type="Pfam" id="PF02954">
    <property type="entry name" value="HTH_8"/>
    <property type="match status" value="1"/>
</dbReference>
<reference evidence="19 20" key="1">
    <citation type="submission" date="2020-08" db="EMBL/GenBank/DDBJ databases">
        <title>Genomic Encyclopedia of Type Strains, Phase IV (KMG-IV): sequencing the most valuable type-strain genomes for metagenomic binning, comparative biology and taxonomic classification.</title>
        <authorList>
            <person name="Goeker M."/>
        </authorList>
    </citation>
    <scope>NUCLEOTIDE SEQUENCE [LARGE SCALE GENOMIC DNA]</scope>
    <source>
        <strain evidence="19 20">DSM 22071</strain>
    </source>
</reference>
<keyword evidence="6" id="KW-0547">Nucleotide-binding</keyword>
<accession>A0A7W7Y425</accession>
<dbReference type="PROSITE" id="PS50045">
    <property type="entry name" value="SIGMA54_INTERACT_4"/>
    <property type="match status" value="1"/>
</dbReference>
<evidence type="ECO:0000256" key="16">
    <source>
        <dbReference type="PROSITE-ProRule" id="PRU00169"/>
    </source>
</evidence>
<dbReference type="Pfam" id="PF25601">
    <property type="entry name" value="AAA_lid_14"/>
    <property type="match status" value="1"/>
</dbReference>
<keyword evidence="11" id="KW-0010">Activator</keyword>
<evidence type="ECO:0000256" key="1">
    <source>
        <dbReference type="ARBA" id="ARBA00004496"/>
    </source>
</evidence>
<feature type="domain" description="Response regulatory" evidence="18">
    <location>
        <begin position="8"/>
        <end position="120"/>
    </location>
</feature>
<dbReference type="GO" id="GO:0043565">
    <property type="term" value="F:sequence-specific DNA binding"/>
    <property type="evidence" value="ECO:0007669"/>
    <property type="project" value="InterPro"/>
</dbReference>
<keyword evidence="13" id="KW-0535">Nitrogen fixation</keyword>
<dbReference type="SUPFAM" id="SSF52172">
    <property type="entry name" value="CheY-like"/>
    <property type="match status" value="1"/>
</dbReference>
<feature type="modified residue" description="4-aspartylphosphate" evidence="16">
    <location>
        <position position="56"/>
    </location>
</feature>
<dbReference type="Gene3D" id="3.40.50.300">
    <property type="entry name" value="P-loop containing nucleotide triphosphate hydrolases"/>
    <property type="match status" value="1"/>
</dbReference>
<dbReference type="Pfam" id="PF00158">
    <property type="entry name" value="Sigma54_activat"/>
    <property type="match status" value="1"/>
</dbReference>
<dbReference type="FunFam" id="3.40.50.300:FF:000006">
    <property type="entry name" value="DNA-binding transcriptional regulator NtrC"/>
    <property type="match status" value="1"/>
</dbReference>
<dbReference type="GO" id="GO:0000160">
    <property type="term" value="P:phosphorelay signal transduction system"/>
    <property type="evidence" value="ECO:0007669"/>
    <property type="project" value="UniProtKB-KW"/>
</dbReference>
<evidence type="ECO:0000256" key="7">
    <source>
        <dbReference type="ARBA" id="ARBA00022840"/>
    </source>
</evidence>
<dbReference type="InterPro" id="IPR002197">
    <property type="entry name" value="HTH_Fis"/>
</dbReference>
<evidence type="ECO:0000256" key="14">
    <source>
        <dbReference type="ARBA" id="ARBA00029881"/>
    </source>
</evidence>
<organism evidence="19 20">
    <name type="scientific">Desulfurispira natronophila</name>
    <dbReference type="NCBI Taxonomy" id="682562"/>
    <lineage>
        <taxon>Bacteria</taxon>
        <taxon>Pseudomonadati</taxon>
        <taxon>Chrysiogenota</taxon>
        <taxon>Chrysiogenia</taxon>
        <taxon>Chrysiogenales</taxon>
        <taxon>Chrysiogenaceae</taxon>
        <taxon>Desulfurispira</taxon>
    </lineage>
</organism>
<dbReference type="PANTHER" id="PTHR32071:SF95">
    <property type="entry name" value="DNA-BINDING TRANSCRIPTIONAL REGULATOR NTRC"/>
    <property type="match status" value="1"/>
</dbReference>
<dbReference type="EMBL" id="JACHID010000005">
    <property type="protein sequence ID" value="MBB5021700.1"/>
    <property type="molecule type" value="Genomic_DNA"/>
</dbReference>
<dbReference type="SMART" id="SM00382">
    <property type="entry name" value="AAA"/>
    <property type="match status" value="1"/>
</dbReference>
<keyword evidence="7" id="KW-0067">ATP-binding</keyword>
<dbReference type="AlphaFoldDB" id="A0A7W7Y425"/>
<comment type="subcellular location">
    <subcellularLocation>
        <location evidence="1">Cytoplasm</location>
    </subcellularLocation>
</comment>
<evidence type="ECO:0000256" key="9">
    <source>
        <dbReference type="ARBA" id="ARBA00023015"/>
    </source>
</evidence>
<dbReference type="PROSITE" id="PS00675">
    <property type="entry name" value="SIGMA54_INTERACT_1"/>
    <property type="match status" value="1"/>
</dbReference>
<evidence type="ECO:0000256" key="13">
    <source>
        <dbReference type="ARBA" id="ARBA00023231"/>
    </source>
</evidence>
<dbReference type="InterPro" id="IPR058031">
    <property type="entry name" value="AAA_lid_NorR"/>
</dbReference>
<evidence type="ECO:0000313" key="19">
    <source>
        <dbReference type="EMBL" id="MBB5021700.1"/>
    </source>
</evidence>
<dbReference type="InterPro" id="IPR011006">
    <property type="entry name" value="CheY-like_superfamily"/>
</dbReference>
<dbReference type="GO" id="GO:0005524">
    <property type="term" value="F:ATP binding"/>
    <property type="evidence" value="ECO:0007669"/>
    <property type="project" value="UniProtKB-KW"/>
</dbReference>
<dbReference type="SUPFAM" id="SSF46689">
    <property type="entry name" value="Homeodomain-like"/>
    <property type="match status" value="1"/>
</dbReference>
<dbReference type="InterPro" id="IPR025944">
    <property type="entry name" value="Sigma_54_int_dom_CS"/>
</dbReference>
<dbReference type="InterPro" id="IPR025943">
    <property type="entry name" value="Sigma_54_int_dom_ATP-bd_2"/>
</dbReference>
<dbReference type="InterPro" id="IPR009057">
    <property type="entry name" value="Homeodomain-like_sf"/>
</dbReference>
<evidence type="ECO:0000259" key="17">
    <source>
        <dbReference type="PROSITE" id="PS50045"/>
    </source>
</evidence>
<gene>
    <name evidence="19" type="ORF">HNR37_001013</name>
</gene>
<dbReference type="Gene3D" id="3.40.50.2300">
    <property type="match status" value="1"/>
</dbReference>
<keyword evidence="12" id="KW-0804">Transcription</keyword>
<dbReference type="SUPFAM" id="SSF52540">
    <property type="entry name" value="P-loop containing nucleoside triphosphate hydrolases"/>
    <property type="match status" value="1"/>
</dbReference>
<feature type="domain" description="Sigma-54 factor interaction" evidence="17">
    <location>
        <begin position="142"/>
        <end position="371"/>
    </location>
</feature>
<evidence type="ECO:0000256" key="3">
    <source>
        <dbReference type="ARBA" id="ARBA00022490"/>
    </source>
</evidence>
<keyword evidence="9" id="KW-0805">Transcription regulation</keyword>
<evidence type="ECO:0000256" key="11">
    <source>
        <dbReference type="ARBA" id="ARBA00023159"/>
    </source>
</evidence>
<evidence type="ECO:0000256" key="5">
    <source>
        <dbReference type="ARBA" id="ARBA00022553"/>
    </source>
</evidence>
<keyword evidence="5 16" id="KW-0597">Phosphoprotein</keyword>
<sequence length="482" mass="54988">MTGDSEKIVLVVDDEKNIQIVLQHALNNDFCVYLASCASEAFEILERQRVDMIFMDITMPGMSGLEALERINELYQLPVVIMTAHTGMQSVIDAMKLSAYEFITKPFEISQIRELATRITSQQTRSKTPDKPVSDQMSFEKIIGSSMAMREVFKLIGKVAPTKVTVLIEGESGTGKELVARVIHQNSLCADKPFVPVNLAAIPRELMESEFFGHERGAFTGATDQRKGLFREAQGGTLFLDELAHMPLDLQSKLLRVLQEGEVSPVGSSRIYHVDTRIVAATNRNLLEMVRKNQFREDLYYRLNVFSLRLPPLRERMEDLEEILEFFLYRYSQEYRLPQKPVLPEAMVKLRTYDWPGNVRELENIARRGLLLSNTPYLTAEDFPLGSDDEASARQYPQTLHQIIRSHALPHLQAMMENGAGNLHQLIIGSAEKSLYEIVIEYTRGNQVSTANILGVNRNTVRKKVQEYNIDLSLYRKRREQD</sequence>
<evidence type="ECO:0000256" key="10">
    <source>
        <dbReference type="ARBA" id="ARBA00023125"/>
    </source>
</evidence>
<keyword evidence="20" id="KW-1185">Reference proteome</keyword>
<evidence type="ECO:0000256" key="4">
    <source>
        <dbReference type="ARBA" id="ARBA00022491"/>
    </source>
</evidence>
<dbReference type="InterPro" id="IPR025662">
    <property type="entry name" value="Sigma_54_int_dom_ATP-bd_1"/>
</dbReference>
<keyword evidence="10" id="KW-0238">DNA-binding</keyword>
<evidence type="ECO:0000256" key="15">
    <source>
        <dbReference type="ARBA" id="ARBA00031910"/>
    </source>
</evidence>
<dbReference type="Gene3D" id="1.10.8.60">
    <property type="match status" value="1"/>
</dbReference>
<dbReference type="PROSITE" id="PS50110">
    <property type="entry name" value="RESPONSE_REGULATORY"/>
    <property type="match status" value="1"/>
</dbReference>
<keyword evidence="4" id="KW-0678">Repressor</keyword>
<dbReference type="RefSeq" id="WP_183730873.1">
    <property type="nucleotide sequence ID" value="NZ_JACHID010000005.1"/>
</dbReference>
<protein>
    <recommendedName>
        <fullName evidence="2">DNA-binding transcriptional regulator NtrC</fullName>
    </recommendedName>
    <alternativeName>
        <fullName evidence="14">Nitrogen regulation protein NR(I)</fullName>
    </alternativeName>
    <alternativeName>
        <fullName evidence="15">Nitrogen regulator I</fullName>
    </alternativeName>
</protein>
<evidence type="ECO:0000256" key="2">
    <source>
        <dbReference type="ARBA" id="ARBA00019059"/>
    </source>
</evidence>
<dbReference type="InterPro" id="IPR001789">
    <property type="entry name" value="Sig_transdc_resp-reg_receiver"/>
</dbReference>
<evidence type="ECO:0000313" key="20">
    <source>
        <dbReference type="Proteomes" id="UP000528322"/>
    </source>
</evidence>
<dbReference type="PANTHER" id="PTHR32071">
    <property type="entry name" value="TRANSCRIPTIONAL REGULATORY PROTEIN"/>
    <property type="match status" value="1"/>
</dbReference>
<keyword evidence="8" id="KW-0902">Two-component regulatory system</keyword>
<evidence type="ECO:0000256" key="6">
    <source>
        <dbReference type="ARBA" id="ARBA00022741"/>
    </source>
</evidence>
<dbReference type="Pfam" id="PF00072">
    <property type="entry name" value="Response_reg"/>
    <property type="match status" value="1"/>
</dbReference>
<dbReference type="Gene3D" id="1.10.10.60">
    <property type="entry name" value="Homeodomain-like"/>
    <property type="match status" value="1"/>
</dbReference>
<keyword evidence="3" id="KW-0963">Cytoplasm</keyword>
<proteinExistence type="predicted"/>
<dbReference type="SMART" id="SM00448">
    <property type="entry name" value="REC"/>
    <property type="match status" value="1"/>
</dbReference>
<dbReference type="CDD" id="cd00009">
    <property type="entry name" value="AAA"/>
    <property type="match status" value="1"/>
</dbReference>
<dbReference type="InterPro" id="IPR003593">
    <property type="entry name" value="AAA+_ATPase"/>
</dbReference>
<evidence type="ECO:0000256" key="8">
    <source>
        <dbReference type="ARBA" id="ARBA00023012"/>
    </source>
</evidence>